<gene>
    <name evidence="2" type="ORF">ACFO5Q_08320</name>
</gene>
<feature type="signal peptide" evidence="1">
    <location>
        <begin position="1"/>
        <end position="18"/>
    </location>
</feature>
<sequence length="396" mass="43490">MKRLAILGMLCVSMGAAAEAINHYQAVSGKAYGSYFDQIAASAELGSRATQQAGWLYGFVGRSDLIPTLGESYIAPSLQQCEAPQDAMEVADPLGAVLDASTNHRVLLLNESHTHKQARLFLYNNLERLWAAGYRHIGFEALGKAPVSSIADLDAGDVSQGYYLNDPLFRGAVRKALALGFKVFPYEFRGPYPESDEPGAHVKVREHGQAQNIAAYLQEHAGDDKILIWAGYRHIAKSWNEEAPNWNWMAARLEHEFGIKGYSVDLTACQYEGPSHGSARLYRKDGQFLALGAPGTQWGVDGQFHLPSQKEIKPGYYRAALGQPVMVPSSLRESSAFMYVEAFREGQPQTGFSYDSIMLRDGEDLPLYLPAGDYVLVAYDKNGQRLGDQAVSVAAQ</sequence>
<evidence type="ECO:0000256" key="1">
    <source>
        <dbReference type="SAM" id="SignalP"/>
    </source>
</evidence>
<dbReference type="Proteomes" id="UP001595776">
    <property type="component" value="Unassembled WGS sequence"/>
</dbReference>
<organism evidence="2 3">
    <name type="scientific">Kordiimonas lipolytica</name>
    <dbReference type="NCBI Taxonomy" id="1662421"/>
    <lineage>
        <taxon>Bacteria</taxon>
        <taxon>Pseudomonadati</taxon>
        <taxon>Pseudomonadota</taxon>
        <taxon>Alphaproteobacteria</taxon>
        <taxon>Kordiimonadales</taxon>
        <taxon>Kordiimonadaceae</taxon>
        <taxon>Kordiimonas</taxon>
    </lineage>
</organism>
<feature type="chain" id="PRO_5046634692" evidence="1">
    <location>
        <begin position="19"/>
        <end position="396"/>
    </location>
</feature>
<keyword evidence="1" id="KW-0732">Signal</keyword>
<dbReference type="RefSeq" id="WP_068152243.1">
    <property type="nucleotide sequence ID" value="NZ_JBHSCR010000005.1"/>
</dbReference>
<evidence type="ECO:0000313" key="3">
    <source>
        <dbReference type="Proteomes" id="UP001595776"/>
    </source>
</evidence>
<evidence type="ECO:0000313" key="2">
    <source>
        <dbReference type="EMBL" id="MFC4347845.1"/>
    </source>
</evidence>
<keyword evidence="3" id="KW-1185">Reference proteome</keyword>
<name>A0ABV8UAY9_9PROT</name>
<accession>A0ABV8UAY9</accession>
<protein>
    <submittedName>
        <fullName evidence="2">Uncharacterized protein</fullName>
    </submittedName>
</protein>
<comment type="caution">
    <text evidence="2">The sequence shown here is derived from an EMBL/GenBank/DDBJ whole genome shotgun (WGS) entry which is preliminary data.</text>
</comment>
<reference evidence="3" key="1">
    <citation type="journal article" date="2019" name="Int. J. Syst. Evol. Microbiol.">
        <title>The Global Catalogue of Microorganisms (GCM) 10K type strain sequencing project: providing services to taxonomists for standard genome sequencing and annotation.</title>
        <authorList>
            <consortium name="The Broad Institute Genomics Platform"/>
            <consortium name="The Broad Institute Genome Sequencing Center for Infectious Disease"/>
            <person name="Wu L."/>
            <person name="Ma J."/>
        </authorList>
    </citation>
    <scope>NUCLEOTIDE SEQUENCE [LARGE SCALE GENOMIC DNA]</scope>
    <source>
        <strain evidence="3">CGMCC 1.15304</strain>
    </source>
</reference>
<dbReference type="SUPFAM" id="SSF159501">
    <property type="entry name" value="EreA/ChaN-like"/>
    <property type="match status" value="1"/>
</dbReference>
<dbReference type="EMBL" id="JBHSCR010000005">
    <property type="protein sequence ID" value="MFC4347845.1"/>
    <property type="molecule type" value="Genomic_DNA"/>
</dbReference>
<proteinExistence type="predicted"/>